<evidence type="ECO:0000256" key="1">
    <source>
        <dbReference type="ARBA" id="ARBA00004651"/>
    </source>
</evidence>
<feature type="transmembrane region" description="Helical" evidence="7">
    <location>
        <begin position="42"/>
        <end position="62"/>
    </location>
</feature>
<feature type="transmembrane region" description="Helical" evidence="7">
    <location>
        <begin position="190"/>
        <end position="212"/>
    </location>
</feature>
<feature type="transmembrane region" description="Helical" evidence="7">
    <location>
        <begin position="138"/>
        <end position="156"/>
    </location>
</feature>
<name>A0ABQ8XCN7_9EUKA</name>
<dbReference type="InterPro" id="IPR000620">
    <property type="entry name" value="EamA_dom"/>
</dbReference>
<evidence type="ECO:0000256" key="4">
    <source>
        <dbReference type="ARBA" id="ARBA00022989"/>
    </source>
</evidence>
<feature type="transmembrane region" description="Helical" evidence="7">
    <location>
        <begin position="110"/>
        <end position="129"/>
    </location>
</feature>
<organism evidence="9 10">
    <name type="scientific">Anaeramoeba flamelloides</name>
    <dbReference type="NCBI Taxonomy" id="1746091"/>
    <lineage>
        <taxon>Eukaryota</taxon>
        <taxon>Metamonada</taxon>
        <taxon>Anaeramoebidae</taxon>
        <taxon>Anaeramoeba</taxon>
    </lineage>
</organism>
<comment type="caution">
    <text evidence="9">The sequence shown here is derived from an EMBL/GenBank/DDBJ whole genome shotgun (WGS) entry which is preliminary data.</text>
</comment>
<dbReference type="PANTHER" id="PTHR32322">
    <property type="entry name" value="INNER MEMBRANE TRANSPORTER"/>
    <property type="match status" value="1"/>
</dbReference>
<accession>A0ABQ8XCN7</accession>
<dbReference type="EMBL" id="JAOAOG010000321">
    <property type="protein sequence ID" value="KAJ6229383.1"/>
    <property type="molecule type" value="Genomic_DNA"/>
</dbReference>
<dbReference type="SUPFAM" id="SSF103481">
    <property type="entry name" value="Multidrug resistance efflux transporter EmrE"/>
    <property type="match status" value="1"/>
</dbReference>
<evidence type="ECO:0000256" key="7">
    <source>
        <dbReference type="SAM" id="Phobius"/>
    </source>
</evidence>
<dbReference type="Proteomes" id="UP001150062">
    <property type="component" value="Unassembled WGS sequence"/>
</dbReference>
<keyword evidence="5 7" id="KW-0472">Membrane</keyword>
<feature type="domain" description="EamA" evidence="8">
    <location>
        <begin position="163"/>
        <end position="301"/>
    </location>
</feature>
<feature type="compositionally biased region" description="Basic and acidic residues" evidence="6">
    <location>
        <begin position="412"/>
        <end position="421"/>
    </location>
</feature>
<keyword evidence="4 7" id="KW-1133">Transmembrane helix</keyword>
<feature type="transmembrane region" description="Helical" evidence="7">
    <location>
        <begin position="284"/>
        <end position="302"/>
    </location>
</feature>
<reference evidence="9" key="1">
    <citation type="submission" date="2022-08" db="EMBL/GenBank/DDBJ databases">
        <title>Novel sulfate-reducing endosymbionts in the free-living metamonad Anaeramoeba.</title>
        <authorList>
            <person name="Jerlstrom-Hultqvist J."/>
            <person name="Cepicka I."/>
            <person name="Gallot-Lavallee L."/>
            <person name="Salas-Leiva D."/>
            <person name="Curtis B.A."/>
            <person name="Zahonova K."/>
            <person name="Pipaliya S."/>
            <person name="Dacks J."/>
            <person name="Roger A.J."/>
        </authorList>
    </citation>
    <scope>NUCLEOTIDE SEQUENCE</scope>
    <source>
        <strain evidence="9">Schooner1</strain>
    </source>
</reference>
<gene>
    <name evidence="9" type="ORF">M0813_07815</name>
</gene>
<feature type="transmembrane region" description="Helical" evidence="7">
    <location>
        <begin position="232"/>
        <end position="254"/>
    </location>
</feature>
<dbReference type="InterPro" id="IPR037185">
    <property type="entry name" value="EmrE-like"/>
</dbReference>
<evidence type="ECO:0000259" key="8">
    <source>
        <dbReference type="Pfam" id="PF00892"/>
    </source>
</evidence>
<feature type="transmembrane region" description="Helical" evidence="7">
    <location>
        <begin position="162"/>
        <end position="183"/>
    </location>
</feature>
<feature type="transmembrane region" description="Helical" evidence="7">
    <location>
        <begin position="261"/>
        <end position="278"/>
    </location>
</feature>
<evidence type="ECO:0000313" key="10">
    <source>
        <dbReference type="Proteomes" id="UP001150062"/>
    </source>
</evidence>
<feature type="compositionally biased region" description="Basic and acidic residues" evidence="6">
    <location>
        <begin position="385"/>
        <end position="404"/>
    </location>
</feature>
<sequence length="448" mass="50395">MAQQTIGKRWLLISFFSLFFTSLQTFFLSYTTEKLGTSSDFSTAMVILVMVGLIGMILIIYLRAKKVSIKENIKDKKNLAIAIFGGISFSLSIISLELGLSYDRKGKGPILVFNSFTSPIISIVCYFWIKESVSLPEMFAILCSILGASVSVVGYSGVPHSFMFGFLTLICLTICNLCLKYLVEKEIKKILVMALICFVSFPFSIFGLLLSIGSAKDHNPFYGLDSVGYTFLAILASFCSLLALFTFLIGLTYYKAGPVSSFTFSSVFLITIFDKIFLKIDINMYKIFGIFVTIVGICVLVFENWRIDREIRLKNRNPRLDLELADPGSSLAEDKGDNHSKKKRKKDPNEESNPDGVPLLSHSSDENLNTENSEKLNIEKQNNALKKDKNISFDKGVVNEKFVEAEQSENSQSEKNEKDNDNEQGEEDEDESEDEDEDEDENEKKQED</sequence>
<protein>
    <submittedName>
        <fullName evidence="9">Acyl-malonyl condensing enzyme-related</fullName>
    </submittedName>
</protein>
<dbReference type="InterPro" id="IPR050638">
    <property type="entry name" value="AA-Vitamin_Transporters"/>
</dbReference>
<evidence type="ECO:0000256" key="3">
    <source>
        <dbReference type="ARBA" id="ARBA00022692"/>
    </source>
</evidence>
<comment type="subcellular location">
    <subcellularLocation>
        <location evidence="1">Cell membrane</location>
        <topology evidence="1">Multi-pass membrane protein</topology>
    </subcellularLocation>
</comment>
<keyword evidence="2" id="KW-1003">Cell membrane</keyword>
<feature type="transmembrane region" description="Helical" evidence="7">
    <location>
        <begin position="12"/>
        <end position="30"/>
    </location>
</feature>
<feature type="transmembrane region" description="Helical" evidence="7">
    <location>
        <begin position="78"/>
        <end position="98"/>
    </location>
</feature>
<keyword evidence="3 7" id="KW-0812">Transmembrane</keyword>
<dbReference type="PANTHER" id="PTHR32322:SF18">
    <property type="entry name" value="S-ADENOSYLMETHIONINE_S-ADENOSYLHOMOCYSTEINE TRANSPORTER"/>
    <property type="match status" value="1"/>
</dbReference>
<feature type="region of interest" description="Disordered" evidence="6">
    <location>
        <begin position="325"/>
        <end position="448"/>
    </location>
</feature>
<evidence type="ECO:0000256" key="6">
    <source>
        <dbReference type="SAM" id="MobiDB-lite"/>
    </source>
</evidence>
<proteinExistence type="predicted"/>
<evidence type="ECO:0000256" key="2">
    <source>
        <dbReference type="ARBA" id="ARBA00022475"/>
    </source>
</evidence>
<keyword evidence="10" id="KW-1185">Reference proteome</keyword>
<evidence type="ECO:0000256" key="5">
    <source>
        <dbReference type="ARBA" id="ARBA00023136"/>
    </source>
</evidence>
<dbReference type="Pfam" id="PF00892">
    <property type="entry name" value="EamA"/>
    <property type="match status" value="1"/>
</dbReference>
<feature type="compositionally biased region" description="Acidic residues" evidence="6">
    <location>
        <begin position="422"/>
        <end position="441"/>
    </location>
</feature>
<evidence type="ECO:0000313" key="9">
    <source>
        <dbReference type="EMBL" id="KAJ6229383.1"/>
    </source>
</evidence>